<gene>
    <name evidence="4" type="ORF">EYH37_00550</name>
</gene>
<evidence type="ECO:0000256" key="1">
    <source>
        <dbReference type="ARBA" id="ARBA00022679"/>
    </source>
</evidence>
<dbReference type="InterPro" id="IPR050680">
    <property type="entry name" value="YpeA/RimI_acetyltransf"/>
</dbReference>
<feature type="domain" description="N-acetyltransferase" evidence="3">
    <location>
        <begin position="1"/>
        <end position="141"/>
    </location>
</feature>
<keyword evidence="1" id="KW-0808">Transferase</keyword>
<reference evidence="4" key="1">
    <citation type="journal article" date="2020" name="ISME J.">
        <title>Gammaproteobacteria mediating utilization of methyl-, sulfur- and petroleum organic compounds in deep ocean hydrothermal plumes.</title>
        <authorList>
            <person name="Zhou Z."/>
            <person name="Liu Y."/>
            <person name="Pan J."/>
            <person name="Cron B.R."/>
            <person name="Toner B.M."/>
            <person name="Anantharaman K."/>
            <person name="Breier J.A."/>
            <person name="Dick G.J."/>
            <person name="Li M."/>
        </authorList>
    </citation>
    <scope>NUCLEOTIDE SEQUENCE</scope>
    <source>
        <strain evidence="4">SZUA-1501</strain>
    </source>
</reference>
<sequence length="141" mass="16509">MPKPRLVELNRSEIGEIPLFSNRYGKKELNNLLQRDFAKLFALRCEGRLLGYAVVWLIGKEAQLHWFEIFEPFRYKGLGSIFMGKLLSQLRKEKVERIILEVSEKNTPALRLYEKVGFKRVGMRKNYYPDGSNALLMEVTL</sequence>
<dbReference type="EMBL" id="DQVE01000004">
    <property type="protein sequence ID" value="HIP97848.1"/>
    <property type="molecule type" value="Genomic_DNA"/>
</dbReference>
<dbReference type="InterPro" id="IPR000182">
    <property type="entry name" value="GNAT_dom"/>
</dbReference>
<comment type="caution">
    <text evidence="4">The sequence shown here is derived from an EMBL/GenBank/DDBJ whole genome shotgun (WGS) entry which is preliminary data.</text>
</comment>
<accession>A0A9D0YNA4</accession>
<proteinExistence type="predicted"/>
<dbReference type="PANTHER" id="PTHR43420">
    <property type="entry name" value="ACETYLTRANSFERASE"/>
    <property type="match status" value="1"/>
</dbReference>
<dbReference type="SUPFAM" id="SSF55729">
    <property type="entry name" value="Acyl-CoA N-acyltransferases (Nat)"/>
    <property type="match status" value="1"/>
</dbReference>
<dbReference type="Proteomes" id="UP000606463">
    <property type="component" value="Unassembled WGS sequence"/>
</dbReference>
<evidence type="ECO:0000259" key="3">
    <source>
        <dbReference type="PROSITE" id="PS51186"/>
    </source>
</evidence>
<dbReference type="PANTHER" id="PTHR43420:SF44">
    <property type="entry name" value="ACETYLTRANSFERASE YPEA"/>
    <property type="match status" value="1"/>
</dbReference>
<protein>
    <submittedName>
        <fullName evidence="4">GNAT family N-acetyltransferase</fullName>
    </submittedName>
</protein>
<dbReference type="AlphaFoldDB" id="A0A9D0YNA4"/>
<dbReference type="InterPro" id="IPR016181">
    <property type="entry name" value="Acyl_CoA_acyltransferase"/>
</dbReference>
<organism evidence="4 5">
    <name type="scientific">Aquifex aeolicus</name>
    <dbReference type="NCBI Taxonomy" id="63363"/>
    <lineage>
        <taxon>Bacteria</taxon>
        <taxon>Pseudomonadati</taxon>
        <taxon>Aquificota</taxon>
        <taxon>Aquificia</taxon>
        <taxon>Aquificales</taxon>
        <taxon>Aquificaceae</taxon>
        <taxon>Aquifex</taxon>
    </lineage>
</organism>
<dbReference type="Pfam" id="PF00583">
    <property type="entry name" value="Acetyltransf_1"/>
    <property type="match status" value="1"/>
</dbReference>
<dbReference type="Gene3D" id="3.40.630.30">
    <property type="match status" value="1"/>
</dbReference>
<evidence type="ECO:0000313" key="4">
    <source>
        <dbReference type="EMBL" id="HIP97848.1"/>
    </source>
</evidence>
<evidence type="ECO:0000313" key="5">
    <source>
        <dbReference type="Proteomes" id="UP000606463"/>
    </source>
</evidence>
<dbReference type="PROSITE" id="PS51186">
    <property type="entry name" value="GNAT"/>
    <property type="match status" value="1"/>
</dbReference>
<keyword evidence="2" id="KW-0012">Acyltransferase</keyword>
<dbReference type="GO" id="GO:0016747">
    <property type="term" value="F:acyltransferase activity, transferring groups other than amino-acyl groups"/>
    <property type="evidence" value="ECO:0007669"/>
    <property type="project" value="InterPro"/>
</dbReference>
<name>A0A9D0YNA4_AQUAO</name>
<evidence type="ECO:0000256" key="2">
    <source>
        <dbReference type="ARBA" id="ARBA00023315"/>
    </source>
</evidence>